<keyword evidence="2" id="KW-0547">Nucleotide-binding</keyword>
<dbReference type="KEGG" id="gfe:Gferi_12970"/>
<dbReference type="EMBL" id="CP017269">
    <property type="protein sequence ID" value="AOT70412.1"/>
    <property type="molecule type" value="Genomic_DNA"/>
</dbReference>
<protein>
    <recommendedName>
        <fullName evidence="3">ATP-grasp domain-containing protein</fullName>
    </recommendedName>
</protein>
<keyword evidence="2" id="KW-0067">ATP-binding</keyword>
<evidence type="ECO:0000259" key="3">
    <source>
        <dbReference type="PROSITE" id="PS50975"/>
    </source>
</evidence>
<accession>A0A1D8GHN4</accession>
<gene>
    <name evidence="4" type="ORF">Gferi_12970</name>
</gene>
<organism evidence="4 5">
    <name type="scientific">Geosporobacter ferrireducens</name>
    <dbReference type="NCBI Taxonomy" id="1424294"/>
    <lineage>
        <taxon>Bacteria</taxon>
        <taxon>Bacillati</taxon>
        <taxon>Bacillota</taxon>
        <taxon>Clostridia</taxon>
        <taxon>Peptostreptococcales</taxon>
        <taxon>Thermotaleaceae</taxon>
        <taxon>Geosporobacter</taxon>
    </lineage>
</organism>
<evidence type="ECO:0000313" key="4">
    <source>
        <dbReference type="EMBL" id="AOT70412.1"/>
    </source>
</evidence>
<dbReference type="InterPro" id="IPR011761">
    <property type="entry name" value="ATP-grasp"/>
</dbReference>
<dbReference type="AlphaFoldDB" id="A0A1D8GHN4"/>
<dbReference type="PANTHER" id="PTHR33393:SF13">
    <property type="entry name" value="PGA BIOSYNTHESIS PROTEIN CAPA"/>
    <property type="match status" value="1"/>
</dbReference>
<evidence type="ECO:0000256" key="1">
    <source>
        <dbReference type="ARBA" id="ARBA00005662"/>
    </source>
</evidence>
<dbReference type="Proteomes" id="UP000095743">
    <property type="component" value="Chromosome"/>
</dbReference>
<dbReference type="Pfam" id="PF09587">
    <property type="entry name" value="PGA_cap"/>
    <property type="match status" value="1"/>
</dbReference>
<keyword evidence="5" id="KW-1185">Reference proteome</keyword>
<reference evidence="4 5" key="1">
    <citation type="submission" date="2016-09" db="EMBL/GenBank/DDBJ databases">
        <title>Genomic analysis reveals versatility of anaerobic energy metabolism of Geosporobacter ferrireducens IRF9 of phylum Firmicutes.</title>
        <authorList>
            <person name="Kim S.-J."/>
        </authorList>
    </citation>
    <scope>NUCLEOTIDE SEQUENCE [LARGE SCALE GENOMIC DNA]</scope>
    <source>
        <strain evidence="4 5">IRF9</strain>
    </source>
</reference>
<dbReference type="GO" id="GO:0005524">
    <property type="term" value="F:ATP binding"/>
    <property type="evidence" value="ECO:0007669"/>
    <property type="project" value="UniProtKB-UniRule"/>
</dbReference>
<dbReference type="PROSITE" id="PS50975">
    <property type="entry name" value="ATP_GRASP"/>
    <property type="match status" value="1"/>
</dbReference>
<dbReference type="PANTHER" id="PTHR33393">
    <property type="entry name" value="POLYGLUTAMINE SYNTHESIS ACCESSORY PROTEIN RV0574C-RELATED"/>
    <property type="match status" value="1"/>
</dbReference>
<dbReference type="Gene3D" id="3.30.470.20">
    <property type="entry name" value="ATP-grasp fold, B domain"/>
    <property type="match status" value="2"/>
</dbReference>
<dbReference type="SUPFAM" id="SSF56300">
    <property type="entry name" value="Metallo-dependent phosphatases"/>
    <property type="match status" value="1"/>
</dbReference>
<name>A0A1D8GHN4_9FIRM</name>
<feature type="domain" description="ATP-grasp" evidence="3">
    <location>
        <begin position="447"/>
        <end position="703"/>
    </location>
</feature>
<dbReference type="SMART" id="SM00854">
    <property type="entry name" value="PGA_cap"/>
    <property type="match status" value="1"/>
</dbReference>
<evidence type="ECO:0000256" key="2">
    <source>
        <dbReference type="PROSITE-ProRule" id="PRU00409"/>
    </source>
</evidence>
<dbReference type="InterPro" id="IPR029052">
    <property type="entry name" value="Metallo-depent_PP-like"/>
</dbReference>
<comment type="similarity">
    <text evidence="1">Belongs to the CapA family.</text>
</comment>
<dbReference type="SUPFAM" id="SSF56059">
    <property type="entry name" value="Glutathione synthetase ATP-binding domain-like"/>
    <property type="match status" value="1"/>
</dbReference>
<dbReference type="InterPro" id="IPR052169">
    <property type="entry name" value="CW_Biosynth-Accessory"/>
</dbReference>
<dbReference type="InterPro" id="IPR019079">
    <property type="entry name" value="Capsule_synth_CapA"/>
</dbReference>
<dbReference type="OrthoDB" id="9810906at2"/>
<sequence length="704" mass="80204">MKFTLTFAGDTSLGEWYLRKPGKEELVKRLEENPFSFFEGVKPLVEGSNFFILNFESVLADHPSSGIEGKEYPNWDQPKRMLDVLHRLGVTAVGMTNNHTMDFGANIMLSTKKEIEASGIATFGSGESISEAAKPCIMRLEGEYSSKNVYILTGMRASRRYEVDYKFFAEEYRPGINTLDQQQMVDQITQLRMEDWEGIIIVYPHWQGLDYRFASENSNIQKRCRAFIEAGADYVFGHGPHIINDIEKYRDGTIVYSIGNFIFNSPGRYEKMQAPPYSFVVQLKLEEGSDSWHIEERYYPILSDNKITQFKSRPIEENEVEDLEGFIKDKAYEGLQNTYVLKKDHRGYYYSFDYARTEHSIDRSTCNIDYELFKPLIGKTQNIYNEGRFSVKKLLAEEFARLGYESKSLGKYLVANLENTKLCFLETESSNTSLLGWRILKNKAVAREFLMDAGVAITKGKLFFERQKEEAEKFAKSLKSYVVKPADGNRGSGITVGASDFDSAWNTALSISSTGILIEEQFIGGTEARYLVVGNQCVAVIKRIPPHVIGNGMDTVEMLIHKKNDIRLKNPALCYRLIKMNEHRLSIIQDQGFKLDSIPKKDQVVLIDWKGGLSTGADSYDITDEVHPLFKRIAEKVSMIAPGLDIIGVDILAFDHSKKPNRRNYIVVEANTRPDIGGHHYPVYGKARNVARCIVEHNLRLLQK</sequence>
<dbReference type="GO" id="GO:0046872">
    <property type="term" value="F:metal ion binding"/>
    <property type="evidence" value="ECO:0007669"/>
    <property type="project" value="InterPro"/>
</dbReference>
<dbReference type="STRING" id="1424294.Gferi_12970"/>
<proteinExistence type="inferred from homology"/>
<dbReference type="Gene3D" id="3.60.21.10">
    <property type="match status" value="1"/>
</dbReference>
<dbReference type="RefSeq" id="WP_069977132.1">
    <property type="nucleotide sequence ID" value="NZ_CP017269.1"/>
</dbReference>
<evidence type="ECO:0000313" key="5">
    <source>
        <dbReference type="Proteomes" id="UP000095743"/>
    </source>
</evidence>